<dbReference type="Pfam" id="PF02518">
    <property type="entry name" value="HATPase_c"/>
    <property type="match status" value="1"/>
</dbReference>
<proteinExistence type="predicted"/>
<evidence type="ECO:0000256" key="5">
    <source>
        <dbReference type="ARBA" id="ARBA00022679"/>
    </source>
</evidence>
<dbReference type="PRINTS" id="PR00344">
    <property type="entry name" value="BCTRLSENSOR"/>
</dbReference>
<feature type="transmembrane region" description="Helical" evidence="9">
    <location>
        <begin position="193"/>
        <end position="210"/>
    </location>
</feature>
<dbReference type="GO" id="GO:0000155">
    <property type="term" value="F:phosphorelay sensor kinase activity"/>
    <property type="evidence" value="ECO:0007669"/>
    <property type="project" value="InterPro"/>
</dbReference>
<dbReference type="Pfam" id="PF00512">
    <property type="entry name" value="HisKA"/>
    <property type="match status" value="1"/>
</dbReference>
<feature type="domain" description="HAMP" evidence="11">
    <location>
        <begin position="208"/>
        <end position="260"/>
    </location>
</feature>
<dbReference type="Proteomes" id="UP000253769">
    <property type="component" value="Unassembled WGS sequence"/>
</dbReference>
<evidence type="ECO:0000256" key="7">
    <source>
        <dbReference type="ARBA" id="ARBA00023012"/>
    </source>
</evidence>
<keyword evidence="8" id="KW-0175">Coiled coil</keyword>
<dbReference type="InterPro" id="IPR004358">
    <property type="entry name" value="Sig_transdc_His_kin-like_C"/>
</dbReference>
<reference evidence="12 13" key="1">
    <citation type="submission" date="2018-07" db="EMBL/GenBank/DDBJ databases">
        <title>Motiliproteus coralliicola sp. nov., a bacterium isolated from Coral.</title>
        <authorList>
            <person name="Wang G."/>
        </authorList>
    </citation>
    <scope>NUCLEOTIDE SEQUENCE [LARGE SCALE GENOMIC DNA]</scope>
    <source>
        <strain evidence="12 13">C34</strain>
    </source>
</reference>
<keyword evidence="6" id="KW-0418">Kinase</keyword>
<keyword evidence="9" id="KW-0472">Membrane</keyword>
<dbReference type="PANTHER" id="PTHR43711">
    <property type="entry name" value="TWO-COMPONENT HISTIDINE KINASE"/>
    <property type="match status" value="1"/>
</dbReference>
<dbReference type="GO" id="GO:0016020">
    <property type="term" value="C:membrane"/>
    <property type="evidence" value="ECO:0007669"/>
    <property type="project" value="UniProtKB-SubCell"/>
</dbReference>
<dbReference type="InterPro" id="IPR050736">
    <property type="entry name" value="Sensor_HK_Regulatory"/>
</dbReference>
<dbReference type="InterPro" id="IPR005467">
    <property type="entry name" value="His_kinase_dom"/>
</dbReference>
<dbReference type="InterPro" id="IPR003661">
    <property type="entry name" value="HisK_dim/P_dom"/>
</dbReference>
<dbReference type="Gene3D" id="1.10.287.130">
    <property type="match status" value="1"/>
</dbReference>
<evidence type="ECO:0000313" key="13">
    <source>
        <dbReference type="Proteomes" id="UP000253769"/>
    </source>
</evidence>
<name>A0A369WUY3_9GAMM</name>
<dbReference type="EC" id="2.7.13.3" evidence="3"/>
<keyword evidence="13" id="KW-1185">Reference proteome</keyword>
<feature type="coiled-coil region" evidence="8">
    <location>
        <begin position="241"/>
        <end position="268"/>
    </location>
</feature>
<evidence type="ECO:0000256" key="9">
    <source>
        <dbReference type="SAM" id="Phobius"/>
    </source>
</evidence>
<keyword evidence="7" id="KW-0902">Two-component regulatory system</keyword>
<evidence type="ECO:0000313" key="12">
    <source>
        <dbReference type="EMBL" id="RDE24346.1"/>
    </source>
</evidence>
<dbReference type="InterPro" id="IPR036890">
    <property type="entry name" value="HATPase_C_sf"/>
</dbReference>
<evidence type="ECO:0000256" key="2">
    <source>
        <dbReference type="ARBA" id="ARBA00004370"/>
    </source>
</evidence>
<accession>A0A369WUY3</accession>
<dbReference type="PROSITE" id="PS50885">
    <property type="entry name" value="HAMP"/>
    <property type="match status" value="1"/>
</dbReference>
<evidence type="ECO:0000256" key="1">
    <source>
        <dbReference type="ARBA" id="ARBA00000085"/>
    </source>
</evidence>
<dbReference type="OrthoDB" id="9804645at2"/>
<comment type="caution">
    <text evidence="12">The sequence shown here is derived from an EMBL/GenBank/DDBJ whole genome shotgun (WGS) entry which is preliminary data.</text>
</comment>
<keyword evidence="5" id="KW-0808">Transferase</keyword>
<evidence type="ECO:0000256" key="8">
    <source>
        <dbReference type="SAM" id="Coils"/>
    </source>
</evidence>
<dbReference type="PROSITE" id="PS50109">
    <property type="entry name" value="HIS_KIN"/>
    <property type="match status" value="1"/>
</dbReference>
<dbReference type="RefSeq" id="WP_114693932.1">
    <property type="nucleotide sequence ID" value="NZ_QQOH01000001.1"/>
</dbReference>
<evidence type="ECO:0000256" key="3">
    <source>
        <dbReference type="ARBA" id="ARBA00012438"/>
    </source>
</evidence>
<dbReference type="PANTHER" id="PTHR43711:SF1">
    <property type="entry name" value="HISTIDINE KINASE 1"/>
    <property type="match status" value="1"/>
</dbReference>
<keyword evidence="4" id="KW-0597">Phosphoprotein</keyword>
<evidence type="ECO:0000259" key="10">
    <source>
        <dbReference type="PROSITE" id="PS50109"/>
    </source>
</evidence>
<dbReference type="Pfam" id="PF00672">
    <property type="entry name" value="HAMP"/>
    <property type="match status" value="1"/>
</dbReference>
<evidence type="ECO:0000256" key="4">
    <source>
        <dbReference type="ARBA" id="ARBA00022553"/>
    </source>
</evidence>
<keyword evidence="9" id="KW-0812">Transmembrane</keyword>
<evidence type="ECO:0000259" key="11">
    <source>
        <dbReference type="PROSITE" id="PS50885"/>
    </source>
</evidence>
<dbReference type="Gene3D" id="3.30.565.10">
    <property type="entry name" value="Histidine kinase-like ATPase, C-terminal domain"/>
    <property type="match status" value="1"/>
</dbReference>
<dbReference type="InterPro" id="IPR036097">
    <property type="entry name" value="HisK_dim/P_sf"/>
</dbReference>
<comment type="catalytic activity">
    <reaction evidence="1">
        <text>ATP + protein L-histidine = ADP + protein N-phospho-L-histidine.</text>
        <dbReference type="EC" id="2.7.13.3"/>
    </reaction>
</comment>
<sequence length="487" mass="55442">MLWRPRSIYQLALLGFTFALAPLCLAIFTSLQTLSEQSVHGQQLSRELLETTRLSQSVQAQLVDLERLSRQYATLGDSSLLPLFDEIVKQLDDELDRLKQKPTLTEDQPSNDAAPTLLSYLDSIEQQLALIKAGVPLMNAERPQSFEVLVQFDQLNEDNNQLQTKVTERMDLLLMQQVQRLEHVEQTLRNRTLLLALFTLFSALLFSYWINKPMRQLKRKIRALGNKESDSVRPVGGPLEVRELGSQLDWLKQRLEQLEEQKQQFLRHMSHELKTPLASLREGADLMAEEVVGPLEPNQREVIEIIQQNSWELQRLIENLLDMSQLEQPATLASEPLELEPYVQELLIPYQMLSRRRQLDITIEVNHPQYRCDPIKLKGALDNLFSNAINYCNERGQILIHCDKVDNNLIIDVANSGPVIPATEREQIFRPFFQGGADRGGPIKGSGVGLSVARECVEALGGQLAVIEYGGWNCCFRLSLPLEESTL</sequence>
<dbReference type="SUPFAM" id="SSF47384">
    <property type="entry name" value="Homodimeric domain of signal transducing histidine kinase"/>
    <property type="match status" value="1"/>
</dbReference>
<dbReference type="SUPFAM" id="SSF55874">
    <property type="entry name" value="ATPase domain of HSP90 chaperone/DNA topoisomerase II/histidine kinase"/>
    <property type="match status" value="1"/>
</dbReference>
<dbReference type="SMART" id="SM00388">
    <property type="entry name" value="HisKA"/>
    <property type="match status" value="1"/>
</dbReference>
<keyword evidence="9" id="KW-1133">Transmembrane helix</keyword>
<protein>
    <recommendedName>
        <fullName evidence="3">histidine kinase</fullName>
        <ecNumber evidence="3">2.7.13.3</ecNumber>
    </recommendedName>
</protein>
<dbReference type="SMART" id="SM00387">
    <property type="entry name" value="HATPase_c"/>
    <property type="match status" value="1"/>
</dbReference>
<dbReference type="InterPro" id="IPR003660">
    <property type="entry name" value="HAMP_dom"/>
</dbReference>
<gene>
    <name evidence="12" type="ORF">DV711_01780</name>
</gene>
<dbReference type="CDD" id="cd00082">
    <property type="entry name" value="HisKA"/>
    <property type="match status" value="1"/>
</dbReference>
<comment type="subcellular location">
    <subcellularLocation>
        <location evidence="2">Membrane</location>
    </subcellularLocation>
</comment>
<dbReference type="AlphaFoldDB" id="A0A369WUY3"/>
<feature type="domain" description="Histidine kinase" evidence="10">
    <location>
        <begin position="268"/>
        <end position="484"/>
    </location>
</feature>
<organism evidence="12 13">
    <name type="scientific">Motiliproteus coralliicola</name>
    <dbReference type="NCBI Taxonomy" id="2283196"/>
    <lineage>
        <taxon>Bacteria</taxon>
        <taxon>Pseudomonadati</taxon>
        <taxon>Pseudomonadota</taxon>
        <taxon>Gammaproteobacteria</taxon>
        <taxon>Oceanospirillales</taxon>
        <taxon>Oceanospirillaceae</taxon>
        <taxon>Motiliproteus</taxon>
    </lineage>
</organism>
<dbReference type="EMBL" id="QQOH01000001">
    <property type="protein sequence ID" value="RDE24346.1"/>
    <property type="molecule type" value="Genomic_DNA"/>
</dbReference>
<dbReference type="InterPro" id="IPR003594">
    <property type="entry name" value="HATPase_dom"/>
</dbReference>
<evidence type="ECO:0000256" key="6">
    <source>
        <dbReference type="ARBA" id="ARBA00022777"/>
    </source>
</evidence>